<accession>A0A8J5Y670</accession>
<sequence length="92" mass="10602">MLKDFFSFLPLLFNDHLLSTVSTTTSMFTTFSIYKDLNTIAPYELFAVLLLCFSFSSFLKFSLVTQDQTAYLPKSELAPENLEKVKKRKSNK</sequence>
<evidence type="ECO:0000256" key="1">
    <source>
        <dbReference type="SAM" id="Phobius"/>
    </source>
</evidence>
<dbReference type="EMBL" id="JAHUZN010000013">
    <property type="protein sequence ID" value="KAG8472660.1"/>
    <property type="molecule type" value="Genomic_DNA"/>
</dbReference>
<comment type="caution">
    <text evidence="2">The sequence shown here is derived from an EMBL/GenBank/DDBJ whole genome shotgun (WGS) entry which is preliminary data.</text>
</comment>
<feature type="transmembrane region" description="Helical" evidence="1">
    <location>
        <begin position="40"/>
        <end position="59"/>
    </location>
</feature>
<dbReference type="Proteomes" id="UP000701853">
    <property type="component" value="Chromosome 13"/>
</dbReference>
<evidence type="ECO:0000313" key="2">
    <source>
        <dbReference type="EMBL" id="KAG8472660.1"/>
    </source>
</evidence>
<evidence type="ECO:0000313" key="3">
    <source>
        <dbReference type="Proteomes" id="UP000701853"/>
    </source>
</evidence>
<protein>
    <submittedName>
        <fullName evidence="2">Uncharacterized protein</fullName>
    </submittedName>
</protein>
<reference evidence="2 3" key="1">
    <citation type="journal article" date="2021" name="bioRxiv">
        <title>The Gossypium anomalum genome as a resource for cotton improvement and evolutionary analysis of hybrid incompatibility.</title>
        <authorList>
            <person name="Grover C.E."/>
            <person name="Yuan D."/>
            <person name="Arick M.A."/>
            <person name="Miller E.R."/>
            <person name="Hu G."/>
            <person name="Peterson D.G."/>
            <person name="Wendel J.F."/>
            <person name="Udall J.A."/>
        </authorList>
    </citation>
    <scope>NUCLEOTIDE SEQUENCE [LARGE SCALE GENOMIC DNA]</scope>
    <source>
        <strain evidence="2">JFW-Udall</strain>
        <tissue evidence="2">Leaf</tissue>
    </source>
</reference>
<name>A0A8J5Y670_9ROSI</name>
<organism evidence="2 3">
    <name type="scientific">Gossypium anomalum</name>
    <dbReference type="NCBI Taxonomy" id="47600"/>
    <lineage>
        <taxon>Eukaryota</taxon>
        <taxon>Viridiplantae</taxon>
        <taxon>Streptophyta</taxon>
        <taxon>Embryophyta</taxon>
        <taxon>Tracheophyta</taxon>
        <taxon>Spermatophyta</taxon>
        <taxon>Magnoliopsida</taxon>
        <taxon>eudicotyledons</taxon>
        <taxon>Gunneridae</taxon>
        <taxon>Pentapetalae</taxon>
        <taxon>rosids</taxon>
        <taxon>malvids</taxon>
        <taxon>Malvales</taxon>
        <taxon>Malvaceae</taxon>
        <taxon>Malvoideae</taxon>
        <taxon>Gossypium</taxon>
    </lineage>
</organism>
<keyword evidence="3" id="KW-1185">Reference proteome</keyword>
<proteinExistence type="predicted"/>
<gene>
    <name evidence="2" type="ORF">CXB51_034562</name>
</gene>
<keyword evidence="1" id="KW-0472">Membrane</keyword>
<keyword evidence="1" id="KW-0812">Transmembrane</keyword>
<keyword evidence="1" id="KW-1133">Transmembrane helix</keyword>
<dbReference type="AlphaFoldDB" id="A0A8J5Y670"/>